<feature type="compositionally biased region" description="Basic residues" evidence="1">
    <location>
        <begin position="1"/>
        <end position="10"/>
    </location>
</feature>
<evidence type="ECO:0000256" key="1">
    <source>
        <dbReference type="SAM" id="MobiDB-lite"/>
    </source>
</evidence>
<sequence length="108" mass="11772">MSGRPKKKRIREASEAPSSGSQLTRKGRVMKCSNCKGEGHNKSSCTNKNTPTEEIPRANPRRRGARQGRSTRGGGRGRQQSGFGVYYNHNTSETLLDPGQPSETVLNG</sequence>
<feature type="compositionally biased region" description="Polar residues" evidence="1">
    <location>
        <begin position="42"/>
        <end position="52"/>
    </location>
</feature>
<comment type="caution">
    <text evidence="2">The sequence shown here is derived from an EMBL/GenBank/DDBJ whole genome shotgun (WGS) entry which is preliminary data.</text>
</comment>
<gene>
    <name evidence="2" type="ORF">CEURO_LOCUS1411</name>
</gene>
<protein>
    <submittedName>
        <fullName evidence="2">Uncharacterized protein</fullName>
    </submittedName>
</protein>
<dbReference type="Proteomes" id="UP001152484">
    <property type="component" value="Unassembled WGS sequence"/>
</dbReference>
<dbReference type="AlphaFoldDB" id="A0A9P0YIR8"/>
<dbReference type="EMBL" id="CAMAPE010000004">
    <property type="protein sequence ID" value="CAH9059398.1"/>
    <property type="molecule type" value="Genomic_DNA"/>
</dbReference>
<organism evidence="2 3">
    <name type="scientific">Cuscuta europaea</name>
    <name type="common">European dodder</name>
    <dbReference type="NCBI Taxonomy" id="41803"/>
    <lineage>
        <taxon>Eukaryota</taxon>
        <taxon>Viridiplantae</taxon>
        <taxon>Streptophyta</taxon>
        <taxon>Embryophyta</taxon>
        <taxon>Tracheophyta</taxon>
        <taxon>Spermatophyta</taxon>
        <taxon>Magnoliopsida</taxon>
        <taxon>eudicotyledons</taxon>
        <taxon>Gunneridae</taxon>
        <taxon>Pentapetalae</taxon>
        <taxon>asterids</taxon>
        <taxon>lamiids</taxon>
        <taxon>Solanales</taxon>
        <taxon>Convolvulaceae</taxon>
        <taxon>Cuscuteae</taxon>
        <taxon>Cuscuta</taxon>
        <taxon>Cuscuta subgen. Cuscuta</taxon>
    </lineage>
</organism>
<evidence type="ECO:0000313" key="2">
    <source>
        <dbReference type="EMBL" id="CAH9059398.1"/>
    </source>
</evidence>
<dbReference type="OrthoDB" id="1112702at2759"/>
<feature type="region of interest" description="Disordered" evidence="1">
    <location>
        <begin position="1"/>
        <end position="108"/>
    </location>
</feature>
<proteinExistence type="predicted"/>
<accession>A0A9P0YIR8</accession>
<name>A0A9P0YIR8_CUSEU</name>
<evidence type="ECO:0000313" key="3">
    <source>
        <dbReference type="Proteomes" id="UP001152484"/>
    </source>
</evidence>
<reference evidence="2" key="1">
    <citation type="submission" date="2022-07" db="EMBL/GenBank/DDBJ databases">
        <authorList>
            <person name="Macas J."/>
            <person name="Novak P."/>
            <person name="Neumann P."/>
        </authorList>
    </citation>
    <scope>NUCLEOTIDE SEQUENCE</scope>
</reference>
<keyword evidence="3" id="KW-1185">Reference proteome</keyword>